<evidence type="ECO:0000256" key="1">
    <source>
        <dbReference type="ARBA" id="ARBA00023186"/>
    </source>
</evidence>
<dbReference type="GO" id="GO:0016151">
    <property type="term" value="F:nickel cation binding"/>
    <property type="evidence" value="ECO:0007669"/>
    <property type="project" value="InterPro"/>
</dbReference>
<evidence type="ECO:0000313" key="2">
    <source>
        <dbReference type="EMBL" id="MBB6474292.1"/>
    </source>
</evidence>
<proteinExistence type="predicted"/>
<keyword evidence="1" id="KW-0143">Chaperone</keyword>
<protein>
    <recommendedName>
        <fullName evidence="4">Urease accessory protein UreD</fullName>
    </recommendedName>
</protein>
<dbReference type="InterPro" id="IPR002669">
    <property type="entry name" value="UreD"/>
</dbReference>
<reference evidence="2 3" key="1">
    <citation type="submission" date="2020-08" db="EMBL/GenBank/DDBJ databases">
        <title>Sequencing the genomes of 1000 actinobacteria strains.</title>
        <authorList>
            <person name="Klenk H.-P."/>
        </authorList>
    </citation>
    <scope>NUCLEOTIDE SEQUENCE [LARGE SCALE GENOMIC DNA]</scope>
    <source>
        <strain evidence="2 3">DSM 44936</strain>
    </source>
</reference>
<dbReference type="Proteomes" id="UP000555564">
    <property type="component" value="Unassembled WGS sequence"/>
</dbReference>
<organism evidence="2 3">
    <name type="scientific">Sphaerisporangium rubeum</name>
    <dbReference type="NCBI Taxonomy" id="321317"/>
    <lineage>
        <taxon>Bacteria</taxon>
        <taxon>Bacillati</taxon>
        <taxon>Actinomycetota</taxon>
        <taxon>Actinomycetes</taxon>
        <taxon>Streptosporangiales</taxon>
        <taxon>Streptosporangiaceae</taxon>
        <taxon>Sphaerisporangium</taxon>
    </lineage>
</organism>
<dbReference type="AlphaFoldDB" id="A0A7X0IFJ2"/>
<dbReference type="Pfam" id="PF01774">
    <property type="entry name" value="UreD"/>
    <property type="match status" value="1"/>
</dbReference>
<name>A0A7X0IFJ2_9ACTN</name>
<dbReference type="EMBL" id="JACHIU010000001">
    <property type="protein sequence ID" value="MBB6474292.1"/>
    <property type="molecule type" value="Genomic_DNA"/>
</dbReference>
<gene>
    <name evidence="2" type="ORF">BJ992_003723</name>
</gene>
<keyword evidence="3" id="KW-1185">Reference proteome</keyword>
<accession>A0A7X0IFJ2</accession>
<comment type="caution">
    <text evidence="2">The sequence shown here is derived from an EMBL/GenBank/DDBJ whole genome shotgun (WGS) entry which is preliminary data.</text>
</comment>
<evidence type="ECO:0008006" key="4">
    <source>
        <dbReference type="Google" id="ProtNLM"/>
    </source>
</evidence>
<sequence>MPYVMFMSAGGGVLQGDCYRIGLDCGPGTTVHFSSQTVTRLYRMEHDYATTTWWCAMASRGDVTLRCEAATEVRRPASGLRGPVEKVQ</sequence>
<evidence type="ECO:0000313" key="3">
    <source>
        <dbReference type="Proteomes" id="UP000555564"/>
    </source>
</evidence>